<dbReference type="InterPro" id="IPR009875">
    <property type="entry name" value="PilZ_domain"/>
</dbReference>
<dbReference type="AlphaFoldDB" id="A0A1G1KRK9"/>
<dbReference type="Proteomes" id="UP000178187">
    <property type="component" value="Unassembled WGS sequence"/>
</dbReference>
<feature type="domain" description="PilZ" evidence="1">
    <location>
        <begin position="143"/>
        <end position="247"/>
    </location>
</feature>
<feature type="domain" description="PilZ" evidence="1">
    <location>
        <begin position="15"/>
        <end position="111"/>
    </location>
</feature>
<name>A0A1G1KRK9_9BACT</name>
<dbReference type="Gene3D" id="2.40.10.220">
    <property type="entry name" value="predicted glycosyltransferase like domains"/>
    <property type="match status" value="2"/>
</dbReference>
<accession>A0A1G1KRK9</accession>
<comment type="caution">
    <text evidence="2">The sequence shown here is derived from an EMBL/GenBank/DDBJ whole genome shotgun (WGS) entry which is preliminary data.</text>
</comment>
<gene>
    <name evidence="2" type="ORF">A3G33_10725</name>
</gene>
<evidence type="ECO:0000313" key="2">
    <source>
        <dbReference type="EMBL" id="OGW95442.1"/>
    </source>
</evidence>
<dbReference type="EMBL" id="MHFR01000063">
    <property type="protein sequence ID" value="OGW95442.1"/>
    <property type="molecule type" value="Genomic_DNA"/>
</dbReference>
<organism evidence="2 3">
    <name type="scientific">Candidatus Danuiimicrobium aquiferis</name>
    <dbReference type="NCBI Taxonomy" id="1801832"/>
    <lineage>
        <taxon>Bacteria</taxon>
        <taxon>Pseudomonadati</taxon>
        <taxon>Candidatus Omnitrophota</taxon>
        <taxon>Candidatus Danuiimicrobium</taxon>
    </lineage>
</organism>
<dbReference type="Pfam" id="PF07238">
    <property type="entry name" value="PilZ"/>
    <property type="match status" value="2"/>
</dbReference>
<evidence type="ECO:0000313" key="3">
    <source>
        <dbReference type="Proteomes" id="UP000178187"/>
    </source>
</evidence>
<dbReference type="SUPFAM" id="SSF141371">
    <property type="entry name" value="PilZ domain-like"/>
    <property type="match status" value="2"/>
</dbReference>
<evidence type="ECO:0000259" key="1">
    <source>
        <dbReference type="Pfam" id="PF07238"/>
    </source>
</evidence>
<sequence length="273" mass="31344">MDSPESSQNPHDLPRDQIRIPAGLKAKYQQGDSEPHEIKIQNISRGGICMEDQVLLPEGTCLHLLLKIKEKVVDAYGEVSWSEKQESGFLHGIKFTFMDQDSREWLNAFVMDWAAEYIAESLDFSDIAEMEIDMGIECDSTVERRHYARLRLPLRVDFSFSGTTKFVQTQTHDLSEGGLCFTCGFNLRKDQELHLWLWLSATEEIHIRGIVRHTSKRYAEGKTIYFHGVEFLIIEDSSRSRFSEFLAQKRSELAAIEVSLDDIISQGDRPELP</sequence>
<proteinExistence type="predicted"/>
<protein>
    <recommendedName>
        <fullName evidence="1">PilZ domain-containing protein</fullName>
    </recommendedName>
</protein>
<dbReference type="GO" id="GO:0035438">
    <property type="term" value="F:cyclic-di-GMP binding"/>
    <property type="evidence" value="ECO:0007669"/>
    <property type="project" value="InterPro"/>
</dbReference>
<reference evidence="2 3" key="1">
    <citation type="journal article" date="2016" name="Nat. Commun.">
        <title>Thousands of microbial genomes shed light on interconnected biogeochemical processes in an aquifer system.</title>
        <authorList>
            <person name="Anantharaman K."/>
            <person name="Brown C.T."/>
            <person name="Hug L.A."/>
            <person name="Sharon I."/>
            <person name="Castelle C.J."/>
            <person name="Probst A.J."/>
            <person name="Thomas B.C."/>
            <person name="Singh A."/>
            <person name="Wilkins M.J."/>
            <person name="Karaoz U."/>
            <person name="Brodie E.L."/>
            <person name="Williams K.H."/>
            <person name="Hubbard S.S."/>
            <person name="Banfield J.F."/>
        </authorList>
    </citation>
    <scope>NUCLEOTIDE SEQUENCE [LARGE SCALE GENOMIC DNA]</scope>
</reference>